<organism evidence="1 2">
    <name type="scientific">Thelephora ganbajun</name>
    <name type="common">Ganba fungus</name>
    <dbReference type="NCBI Taxonomy" id="370292"/>
    <lineage>
        <taxon>Eukaryota</taxon>
        <taxon>Fungi</taxon>
        <taxon>Dikarya</taxon>
        <taxon>Basidiomycota</taxon>
        <taxon>Agaricomycotina</taxon>
        <taxon>Agaricomycetes</taxon>
        <taxon>Thelephorales</taxon>
        <taxon>Thelephoraceae</taxon>
        <taxon>Thelephora</taxon>
    </lineage>
</organism>
<reference evidence="1" key="2">
    <citation type="journal article" date="2020" name="Nat. Commun.">
        <title>Large-scale genome sequencing of mycorrhizal fungi provides insights into the early evolution of symbiotic traits.</title>
        <authorList>
            <person name="Miyauchi S."/>
            <person name="Kiss E."/>
            <person name="Kuo A."/>
            <person name="Drula E."/>
            <person name="Kohler A."/>
            <person name="Sanchez-Garcia M."/>
            <person name="Morin E."/>
            <person name="Andreopoulos B."/>
            <person name="Barry K.W."/>
            <person name="Bonito G."/>
            <person name="Buee M."/>
            <person name="Carver A."/>
            <person name="Chen C."/>
            <person name="Cichocki N."/>
            <person name="Clum A."/>
            <person name="Culley D."/>
            <person name="Crous P.W."/>
            <person name="Fauchery L."/>
            <person name="Girlanda M."/>
            <person name="Hayes R.D."/>
            <person name="Keri Z."/>
            <person name="LaButti K."/>
            <person name="Lipzen A."/>
            <person name="Lombard V."/>
            <person name="Magnuson J."/>
            <person name="Maillard F."/>
            <person name="Murat C."/>
            <person name="Nolan M."/>
            <person name="Ohm R.A."/>
            <person name="Pangilinan J."/>
            <person name="Pereira M.F."/>
            <person name="Perotto S."/>
            <person name="Peter M."/>
            <person name="Pfister S."/>
            <person name="Riley R."/>
            <person name="Sitrit Y."/>
            <person name="Stielow J.B."/>
            <person name="Szollosi G."/>
            <person name="Zifcakova L."/>
            <person name="Stursova M."/>
            <person name="Spatafora J.W."/>
            <person name="Tedersoo L."/>
            <person name="Vaario L.M."/>
            <person name="Yamada A."/>
            <person name="Yan M."/>
            <person name="Wang P."/>
            <person name="Xu J."/>
            <person name="Bruns T."/>
            <person name="Baldrian P."/>
            <person name="Vilgalys R."/>
            <person name="Dunand C."/>
            <person name="Henrissat B."/>
            <person name="Grigoriev I.V."/>
            <person name="Hibbett D."/>
            <person name="Nagy L.G."/>
            <person name="Martin F.M."/>
        </authorList>
    </citation>
    <scope>NUCLEOTIDE SEQUENCE</scope>
    <source>
        <strain evidence="1">P2</strain>
    </source>
</reference>
<evidence type="ECO:0000313" key="1">
    <source>
        <dbReference type="EMBL" id="KAF9652563.1"/>
    </source>
</evidence>
<dbReference type="EMBL" id="MU117968">
    <property type="protein sequence ID" value="KAF9652563.1"/>
    <property type="molecule type" value="Genomic_DNA"/>
</dbReference>
<comment type="caution">
    <text evidence="1">The sequence shown here is derived from an EMBL/GenBank/DDBJ whole genome shotgun (WGS) entry which is preliminary data.</text>
</comment>
<proteinExistence type="predicted"/>
<gene>
    <name evidence="1" type="ORF">BDM02DRAFT_3109108</name>
</gene>
<evidence type="ECO:0000313" key="2">
    <source>
        <dbReference type="Proteomes" id="UP000886501"/>
    </source>
</evidence>
<keyword evidence="2" id="KW-1185">Reference proteome</keyword>
<reference evidence="1" key="1">
    <citation type="submission" date="2019-10" db="EMBL/GenBank/DDBJ databases">
        <authorList>
            <consortium name="DOE Joint Genome Institute"/>
            <person name="Kuo A."/>
            <person name="Miyauchi S."/>
            <person name="Kiss E."/>
            <person name="Drula E."/>
            <person name="Kohler A."/>
            <person name="Sanchez-Garcia M."/>
            <person name="Andreopoulos B."/>
            <person name="Barry K.W."/>
            <person name="Bonito G."/>
            <person name="Buee M."/>
            <person name="Carver A."/>
            <person name="Chen C."/>
            <person name="Cichocki N."/>
            <person name="Clum A."/>
            <person name="Culley D."/>
            <person name="Crous P.W."/>
            <person name="Fauchery L."/>
            <person name="Girlanda M."/>
            <person name="Hayes R."/>
            <person name="Keri Z."/>
            <person name="Labutti K."/>
            <person name="Lipzen A."/>
            <person name="Lombard V."/>
            <person name="Magnuson J."/>
            <person name="Maillard F."/>
            <person name="Morin E."/>
            <person name="Murat C."/>
            <person name="Nolan M."/>
            <person name="Ohm R."/>
            <person name="Pangilinan J."/>
            <person name="Pereira M."/>
            <person name="Perotto S."/>
            <person name="Peter M."/>
            <person name="Riley R."/>
            <person name="Sitrit Y."/>
            <person name="Stielow B."/>
            <person name="Szollosi G."/>
            <person name="Zifcakova L."/>
            <person name="Stursova M."/>
            <person name="Spatafora J.W."/>
            <person name="Tedersoo L."/>
            <person name="Vaario L.-M."/>
            <person name="Yamada A."/>
            <person name="Yan M."/>
            <person name="Wang P."/>
            <person name="Xu J."/>
            <person name="Bruns T."/>
            <person name="Baldrian P."/>
            <person name="Vilgalys R."/>
            <person name="Henrissat B."/>
            <person name="Grigoriev I.V."/>
            <person name="Hibbett D."/>
            <person name="Nagy L.G."/>
            <person name="Martin F.M."/>
        </authorList>
    </citation>
    <scope>NUCLEOTIDE SEQUENCE</scope>
    <source>
        <strain evidence="1">P2</strain>
    </source>
</reference>
<protein>
    <submittedName>
        <fullName evidence="1">Uncharacterized protein</fullName>
    </submittedName>
</protein>
<sequence>MSPDIEPPVHVTHPEHEKVSTGRGGAGNIRDRSQSKVRDQPEPHVRHAPHEGEFYSSGRGGAGNIRSRSQSKSPKEEKVWFDYFSSQFFFLFQCHTIRFSQLIPLPASHSHTIWDPAPRAPLKRP</sequence>
<name>A0ACB6ZSZ6_THEGA</name>
<dbReference type="Proteomes" id="UP000886501">
    <property type="component" value="Unassembled WGS sequence"/>
</dbReference>
<accession>A0ACB6ZSZ6</accession>